<evidence type="ECO:0000313" key="2">
    <source>
        <dbReference type="Proteomes" id="UP000308508"/>
    </source>
</evidence>
<protein>
    <submittedName>
        <fullName evidence="1">Uncharacterized protein</fullName>
    </submittedName>
</protein>
<sequence>MNHTSEATPVAKKFKHNPAPRQAYRITMTIENAPGPFAQMVGLAQYDVVNTECLRPPKDNPGGYSSPVPTEDVELPLLKVGENRFETMVYADQMLDEDYAGRGLCRWELIQMRVRMKVTGAADETIFTPSIPAQKILEQSSEVVHFRKSAYGDKDGFPYFGQPDRSRFGPSVQDIDLFTITFNPVKG</sequence>
<dbReference type="EMBL" id="SROY01000001">
    <property type="protein sequence ID" value="TLX22992.1"/>
    <property type="molecule type" value="Genomic_DNA"/>
</dbReference>
<dbReference type="AlphaFoldDB" id="A0A5R9PHW7"/>
<comment type="caution">
    <text evidence="1">The sequence shown here is derived from an EMBL/GenBank/DDBJ whole genome shotgun (WGS) entry which is preliminary data.</text>
</comment>
<evidence type="ECO:0000313" key="1">
    <source>
        <dbReference type="EMBL" id="TLX22992.1"/>
    </source>
</evidence>
<organism evidence="1 2">
    <name type="scientific">Thermomonas fusca</name>
    <dbReference type="NCBI Taxonomy" id="215690"/>
    <lineage>
        <taxon>Bacteria</taxon>
        <taxon>Pseudomonadati</taxon>
        <taxon>Pseudomonadota</taxon>
        <taxon>Gammaproteobacteria</taxon>
        <taxon>Lysobacterales</taxon>
        <taxon>Lysobacteraceae</taxon>
        <taxon>Thermomonas</taxon>
    </lineage>
</organism>
<dbReference type="RefSeq" id="WP_138347331.1">
    <property type="nucleotide sequence ID" value="NZ_SROY01000001.1"/>
</dbReference>
<proteinExistence type="predicted"/>
<gene>
    <name evidence="1" type="ORF">E5S66_02930</name>
</gene>
<name>A0A5R9PHW7_9GAMM</name>
<dbReference type="Proteomes" id="UP000308508">
    <property type="component" value="Unassembled WGS sequence"/>
</dbReference>
<keyword evidence="2" id="KW-1185">Reference proteome</keyword>
<reference evidence="1 2" key="1">
    <citation type="submission" date="2019-04" db="EMBL/GenBank/DDBJ databases">
        <authorList>
            <person name="Grouzdev D.S."/>
            <person name="Nazina T.N."/>
        </authorList>
    </citation>
    <scope>NUCLEOTIDE SEQUENCE [LARGE SCALE GENOMIC DNA]</scope>
    <source>
        <strain evidence="1 2">SHC 3-19</strain>
    </source>
</reference>
<accession>A0A5R9PHW7</accession>